<evidence type="ECO:0000313" key="3">
    <source>
        <dbReference type="EMBL" id="MFF4520470.1"/>
    </source>
</evidence>
<dbReference type="InterPro" id="IPR028906">
    <property type="entry name" value="Tox-REase-2_dom"/>
</dbReference>
<keyword evidence="3" id="KW-0540">Nuclease</keyword>
<dbReference type="RefSeq" id="WP_387883137.1">
    <property type="nucleotide sequence ID" value="NZ_JBIAWJ010000001.1"/>
</dbReference>
<keyword evidence="3" id="KW-0255">Endonuclease</keyword>
<feature type="region of interest" description="Disordered" evidence="1">
    <location>
        <begin position="116"/>
        <end position="138"/>
    </location>
</feature>
<gene>
    <name evidence="3" type="ORF">ACFY1D_03205</name>
</gene>
<dbReference type="Proteomes" id="UP001602058">
    <property type="component" value="Unassembled WGS sequence"/>
</dbReference>
<keyword evidence="3" id="KW-0378">Hydrolase</keyword>
<dbReference type="Pfam" id="PF15646">
    <property type="entry name" value="Tox-REase-2"/>
    <property type="match status" value="1"/>
</dbReference>
<protein>
    <submittedName>
        <fullName evidence="3">Restriction endonuclease fold toxin-2 domain-containing protein</fullName>
    </submittedName>
</protein>
<evidence type="ECO:0000259" key="2">
    <source>
        <dbReference type="Pfam" id="PF15646"/>
    </source>
</evidence>
<evidence type="ECO:0000313" key="4">
    <source>
        <dbReference type="Proteomes" id="UP001602058"/>
    </source>
</evidence>
<reference evidence="3 4" key="1">
    <citation type="submission" date="2024-10" db="EMBL/GenBank/DDBJ databases">
        <title>The Natural Products Discovery Center: Release of the First 8490 Sequenced Strains for Exploring Actinobacteria Biosynthetic Diversity.</title>
        <authorList>
            <person name="Kalkreuter E."/>
            <person name="Kautsar S.A."/>
            <person name="Yang D."/>
            <person name="Bader C.D."/>
            <person name="Teijaro C.N."/>
            <person name="Fluegel L."/>
            <person name="Davis C.M."/>
            <person name="Simpson J.R."/>
            <person name="Lauterbach L."/>
            <person name="Steele A.D."/>
            <person name="Gui C."/>
            <person name="Meng S."/>
            <person name="Li G."/>
            <person name="Viehrig K."/>
            <person name="Ye F."/>
            <person name="Su P."/>
            <person name="Kiefer A.F."/>
            <person name="Nichols A."/>
            <person name="Cepeda A.J."/>
            <person name="Yan W."/>
            <person name="Fan B."/>
            <person name="Jiang Y."/>
            <person name="Adhikari A."/>
            <person name="Zheng C.-J."/>
            <person name="Schuster L."/>
            <person name="Cowan T.M."/>
            <person name="Smanski M.J."/>
            <person name="Chevrette M.G."/>
            <person name="De Carvalho L.P.S."/>
            <person name="Shen B."/>
        </authorList>
    </citation>
    <scope>NUCLEOTIDE SEQUENCE [LARGE SCALE GENOMIC DNA]</scope>
    <source>
        <strain evidence="3 4">NPDC001390</strain>
    </source>
</reference>
<dbReference type="GO" id="GO:0004519">
    <property type="term" value="F:endonuclease activity"/>
    <property type="evidence" value="ECO:0007669"/>
    <property type="project" value="UniProtKB-KW"/>
</dbReference>
<accession>A0ABW6UAK1</accession>
<name>A0ABW6UAK1_9ACTN</name>
<organism evidence="3 4">
    <name type="scientific">Streptomyces bluensis</name>
    <dbReference type="NCBI Taxonomy" id="33897"/>
    <lineage>
        <taxon>Bacteria</taxon>
        <taxon>Bacillati</taxon>
        <taxon>Actinomycetota</taxon>
        <taxon>Actinomycetes</taxon>
        <taxon>Kitasatosporales</taxon>
        <taxon>Streptomycetaceae</taxon>
        <taxon>Streptomyces</taxon>
    </lineage>
</organism>
<dbReference type="EMBL" id="JBIAWJ010000001">
    <property type="protein sequence ID" value="MFF4520470.1"/>
    <property type="molecule type" value="Genomic_DNA"/>
</dbReference>
<feature type="domain" description="Tox-REase-2" evidence="2">
    <location>
        <begin position="391"/>
        <end position="511"/>
    </location>
</feature>
<evidence type="ECO:0000256" key="1">
    <source>
        <dbReference type="SAM" id="MobiDB-lite"/>
    </source>
</evidence>
<keyword evidence="4" id="KW-1185">Reference proteome</keyword>
<sequence>MSGNYGGGMLNLRHQTANFVNASWSMVDLRDLIYNMLSLLSTELSENGGMAGDDDAGRAFATVYKAAVKTVFEAGGHAHRAMASGAGALLKNAEEFLKQESKIAAELLGESAALGVGGQPSGPDCSPRASHHGDDLPEVVGATSWTDQYLLSQRFHGQREKLRTVATSWRAASKIMEDVYWDSEAAWRTATSEQAGETADAVENWFRKFVGKTPPTNEVSEDETLIVNLRAACKMLADACDAYADHIDTALQRIPTENDPLFGDPLFIWERPTFGGEGHDGGLHELVAGDMRIAKLGQIPPALDHSQARVKIPQPDGGVLPSLPPFLAPLIRTPLLVPVAYRPASGPRVQPIAPPTPPDPRFPPLTGGDQKDFQIWLNSLRQGDVSGGRPPEVAYQKRVAGYPEFEVPIPPGHGKNNTLMVDGFRDLDGMAIEAKYVNDEKNCYRTLEGLRESHNTGKKDFLYGPDRKEMAKYAAALNDPRNTEMRGVETVTNNRDSVPYWRVMMAAYGVKGYARYEP</sequence>
<proteinExistence type="predicted"/>
<comment type="caution">
    <text evidence="3">The sequence shown here is derived from an EMBL/GenBank/DDBJ whole genome shotgun (WGS) entry which is preliminary data.</text>
</comment>